<dbReference type="STRING" id="202956.BJN41_12335"/>
<evidence type="ECO:0008006" key="3">
    <source>
        <dbReference type="Google" id="ProtNLM"/>
    </source>
</evidence>
<name>A0A1E8DZL8_9GAMM</name>
<proteinExistence type="predicted"/>
<dbReference type="EMBL" id="MKQS01000024">
    <property type="protein sequence ID" value="OFE42820.1"/>
    <property type="molecule type" value="Genomic_DNA"/>
</dbReference>
<sequence length="165" mass="18543">MAHQFTVNATIHGVSIDEFKRLVADVALHEAVCKRIPGENLEILESKKNGDIYTLRRAYNLDVNIPDLAKKLLKDAFRLKRNDVTHLTDLTSTVELGANLPLEAKGERSVTGNHEKIDIQLNWTIKVKVPLIGGMLEKHAEGEIRRFSELEIGIVEDELKKNLAV</sequence>
<evidence type="ECO:0000313" key="1">
    <source>
        <dbReference type="EMBL" id="OFE42820.1"/>
    </source>
</evidence>
<dbReference type="InterPro" id="IPR019639">
    <property type="entry name" value="DUF2505"/>
</dbReference>
<protein>
    <recommendedName>
        <fullName evidence="3">DUF2505 family protein</fullName>
    </recommendedName>
</protein>
<dbReference type="Pfam" id="PF10698">
    <property type="entry name" value="DUF2505"/>
    <property type="match status" value="1"/>
</dbReference>
<evidence type="ECO:0000313" key="2">
    <source>
        <dbReference type="Proteomes" id="UP000186931"/>
    </source>
</evidence>
<gene>
    <name evidence="1" type="ORF">BJN41_12335</name>
</gene>
<dbReference type="Proteomes" id="UP000186931">
    <property type="component" value="Unassembled WGS sequence"/>
</dbReference>
<comment type="caution">
    <text evidence="1">The sequence shown here is derived from an EMBL/GenBank/DDBJ whole genome shotgun (WGS) entry which is preliminary data.</text>
</comment>
<reference evidence="1 2" key="1">
    <citation type="submission" date="2016-10" db="EMBL/GenBank/DDBJ databases">
        <title>Genome of airborne Acinetobacter sp. 5-2Ac02 in the hospital environment: Species near to Acinetobacter towneri.</title>
        <authorList>
            <person name="Barbosa B."/>
            <person name="Fernandez-Garcia L."/>
            <person name="Gato E."/>
            <person name="Leao R."/>
            <person name="Albano R."/>
            <person name="Fernandez B."/>
            <person name="Fernandez-Cuenca F."/>
            <person name="Marques E."/>
            <person name="Tomas M."/>
        </authorList>
    </citation>
    <scope>NUCLEOTIDE SEQUENCE [LARGE SCALE GENOMIC DNA]</scope>
    <source>
        <strain evidence="1 2">5-2Ac02</strain>
    </source>
</reference>
<organism evidence="1 2">
    <name type="scientific">Acinetobacter towneri</name>
    <dbReference type="NCBI Taxonomy" id="202956"/>
    <lineage>
        <taxon>Bacteria</taxon>
        <taxon>Pseudomonadati</taxon>
        <taxon>Pseudomonadota</taxon>
        <taxon>Gammaproteobacteria</taxon>
        <taxon>Moraxellales</taxon>
        <taxon>Moraxellaceae</taxon>
        <taxon>Acinetobacter</taxon>
    </lineage>
</organism>
<dbReference type="AlphaFoldDB" id="A0A1E8DZL8"/>
<accession>A0A1E8DZL8</accession>
<dbReference type="eggNOG" id="COG3832">
    <property type="taxonomic scope" value="Bacteria"/>
</dbReference>
<dbReference type="RefSeq" id="WP_070155322.1">
    <property type="nucleotide sequence ID" value="NZ_MKQS01000024.1"/>
</dbReference>